<evidence type="ECO:0000313" key="2">
    <source>
        <dbReference type="EMBL" id="NIJ02082.1"/>
    </source>
</evidence>
<dbReference type="Proteomes" id="UP000802392">
    <property type="component" value="Unassembled WGS sequence"/>
</dbReference>
<dbReference type="PROSITE" id="PS50995">
    <property type="entry name" value="HTH_MARR_2"/>
    <property type="match status" value="1"/>
</dbReference>
<dbReference type="Gene3D" id="1.10.10.10">
    <property type="entry name" value="Winged helix-like DNA-binding domain superfamily/Winged helix DNA-binding domain"/>
    <property type="match status" value="1"/>
</dbReference>
<dbReference type="Pfam" id="PF17782">
    <property type="entry name" value="WHD_DprA"/>
    <property type="match status" value="1"/>
</dbReference>
<name>A0ABX0THV7_9MICC</name>
<dbReference type="EMBL" id="JAAOZD010000004">
    <property type="protein sequence ID" value="NIJ02082.1"/>
    <property type="molecule type" value="Genomic_DNA"/>
</dbReference>
<dbReference type="GO" id="GO:0003677">
    <property type="term" value="F:DNA binding"/>
    <property type="evidence" value="ECO:0007669"/>
    <property type="project" value="UniProtKB-KW"/>
</dbReference>
<dbReference type="InterPro" id="IPR036388">
    <property type="entry name" value="WH-like_DNA-bd_sf"/>
</dbReference>
<dbReference type="RefSeq" id="WP_204814889.1">
    <property type="nucleotide sequence ID" value="NZ_BAAAVO010000001.1"/>
</dbReference>
<dbReference type="SMART" id="SM00347">
    <property type="entry name" value="HTH_MARR"/>
    <property type="match status" value="1"/>
</dbReference>
<protein>
    <submittedName>
        <fullName evidence="2">DNA-binding MarR family transcriptional regulator</fullName>
    </submittedName>
</protein>
<dbReference type="InterPro" id="IPR000835">
    <property type="entry name" value="HTH_MarR-typ"/>
</dbReference>
<dbReference type="InterPro" id="IPR041614">
    <property type="entry name" value="DprA_WH"/>
</dbReference>
<evidence type="ECO:0000259" key="1">
    <source>
        <dbReference type="PROSITE" id="PS50995"/>
    </source>
</evidence>
<evidence type="ECO:0000313" key="3">
    <source>
        <dbReference type="Proteomes" id="UP000802392"/>
    </source>
</evidence>
<comment type="caution">
    <text evidence="2">The sequence shown here is derived from an EMBL/GenBank/DDBJ whole genome shotgun (WGS) entry which is preliminary data.</text>
</comment>
<feature type="domain" description="HTH marR-type" evidence="1">
    <location>
        <begin position="11"/>
        <end position="139"/>
    </location>
</feature>
<accession>A0ABX0THV7</accession>
<organism evidence="2 3">
    <name type="scientific">Paenarthrobacter ilicis</name>
    <dbReference type="NCBI Taxonomy" id="43665"/>
    <lineage>
        <taxon>Bacteria</taxon>
        <taxon>Bacillati</taxon>
        <taxon>Actinomycetota</taxon>
        <taxon>Actinomycetes</taxon>
        <taxon>Micrococcales</taxon>
        <taxon>Micrococcaceae</taxon>
        <taxon>Paenarthrobacter</taxon>
    </lineage>
</organism>
<dbReference type="SUPFAM" id="SSF46785">
    <property type="entry name" value="Winged helix' DNA-binding domain"/>
    <property type="match status" value="1"/>
</dbReference>
<sequence length="142" mass="15354">MTTPDVGRWPNTRLLSAAARLVEQHWTERLRALGLGMQAVTVLDALDAGGPASQDDLATALRLQPRLINASLLRLELRGCVTRRMSEPERSSQAIDITTAGKELLQECRDLEGQVLEGLAVDMDGLRGDLAAIIRKASGAPE</sequence>
<proteinExistence type="predicted"/>
<keyword evidence="2" id="KW-0238">DNA-binding</keyword>
<keyword evidence="3" id="KW-1185">Reference proteome</keyword>
<dbReference type="InterPro" id="IPR036390">
    <property type="entry name" value="WH_DNA-bd_sf"/>
</dbReference>
<gene>
    <name evidence="2" type="ORF">FHR86_002414</name>
</gene>
<reference evidence="2 3" key="1">
    <citation type="submission" date="2020-03" db="EMBL/GenBank/DDBJ databases">
        <title>Genomic Encyclopedia of Type Strains, Phase III (KMG-III): the genomes of soil and plant-associated and newly described type strains.</title>
        <authorList>
            <person name="Whitman W."/>
        </authorList>
    </citation>
    <scope>NUCLEOTIDE SEQUENCE [LARGE SCALE GENOMIC DNA]</scope>
    <source>
        <strain evidence="2 3">CECT 4207</strain>
    </source>
</reference>